<dbReference type="Pfam" id="PF00365">
    <property type="entry name" value="PFK"/>
    <property type="match status" value="1"/>
</dbReference>
<evidence type="ECO:0000256" key="12">
    <source>
        <dbReference type="ARBA" id="ARBA00023152"/>
    </source>
</evidence>
<dbReference type="Proteomes" id="UP000033664">
    <property type="component" value="Unassembled WGS sequence"/>
</dbReference>
<dbReference type="Gene3D" id="3.40.50.460">
    <property type="entry name" value="Phosphofructokinase domain"/>
    <property type="match status" value="1"/>
</dbReference>
<evidence type="ECO:0000256" key="9">
    <source>
        <dbReference type="ARBA" id="ARBA00022777"/>
    </source>
</evidence>
<dbReference type="InterPro" id="IPR012003">
    <property type="entry name" value="ATP_PFK_prok-type"/>
</dbReference>
<proteinExistence type="inferred from homology"/>
<dbReference type="Gene3D" id="3.40.50.450">
    <property type="match status" value="1"/>
</dbReference>
<keyword evidence="17" id="KW-1185">Reference proteome</keyword>
<dbReference type="OrthoDB" id="9802503at2"/>
<comment type="pathway">
    <text evidence="3">Carbohydrate degradation; glycolysis; D-glyceraldehyde 3-phosphate and glycerone phosphate from D-glucose: step 3/4.</text>
</comment>
<protein>
    <recommendedName>
        <fullName evidence="4">6-phosphofructokinase</fullName>
        <ecNumber evidence="4">2.7.1.11</ecNumber>
    </recommendedName>
</protein>
<keyword evidence="6 16" id="KW-0808">Transferase</keyword>
<dbReference type="InterPro" id="IPR000023">
    <property type="entry name" value="Phosphofructokinase_dom"/>
</dbReference>
<evidence type="ECO:0000256" key="13">
    <source>
        <dbReference type="ARBA" id="ARBA00038478"/>
    </source>
</evidence>
<evidence type="ECO:0000256" key="3">
    <source>
        <dbReference type="ARBA" id="ARBA00004679"/>
    </source>
</evidence>
<evidence type="ECO:0000256" key="2">
    <source>
        <dbReference type="ARBA" id="ARBA00004496"/>
    </source>
</evidence>
<dbReference type="InterPro" id="IPR022953">
    <property type="entry name" value="ATP_PFK"/>
</dbReference>
<keyword evidence="5" id="KW-0963">Cytoplasm</keyword>
<sequence>MSHSKRIAVLTSGGDAPGMNAAIRAVTLSALSHQHQVFGFLSGYNGLINEHFTELNAASVTDIIHRGGTILKSARCPQMHHTDGLLQAANSLRKCHIDALVVIGGDGSFKGAQALAEHWSGQIIGIPGTIDNDINGSDETIGFHTAIDTALGCIDKIRDTAQAFERTFVVEVMGRDCGIIAMEAGLASGAEQIICKELIDDEPQFLQKLYEQVKANINNDAGHSYVLVMAEHSLSISAEQLAAQLTEHSGVESRSAILGYVQRGGAPVAGDRILATQLGCSAIEHLNAGADGVMVGVVNNQLKTLAFEHTSDTQQRNRDFVARLKRFRR</sequence>
<dbReference type="SUPFAM" id="SSF53784">
    <property type="entry name" value="Phosphofructokinase"/>
    <property type="match status" value="1"/>
</dbReference>
<dbReference type="GO" id="GO:0048029">
    <property type="term" value="F:monosaccharide binding"/>
    <property type="evidence" value="ECO:0007669"/>
    <property type="project" value="TreeGrafter"/>
</dbReference>
<evidence type="ECO:0000256" key="8">
    <source>
        <dbReference type="ARBA" id="ARBA00022741"/>
    </source>
</evidence>
<evidence type="ECO:0000259" key="15">
    <source>
        <dbReference type="Pfam" id="PF00365"/>
    </source>
</evidence>
<reference evidence="16 17" key="1">
    <citation type="journal article" date="2015" name="BMC Genomics">
        <title>Genome mining reveals unlocked bioactive potential of marine Gram-negative bacteria.</title>
        <authorList>
            <person name="Machado H."/>
            <person name="Sonnenschein E.C."/>
            <person name="Melchiorsen J."/>
            <person name="Gram L."/>
        </authorList>
    </citation>
    <scope>NUCLEOTIDE SEQUENCE [LARGE SCALE GENOMIC DNA]</scope>
    <source>
        <strain evidence="16 17">S3137</strain>
    </source>
</reference>
<dbReference type="GO" id="GO:0046872">
    <property type="term" value="F:metal ion binding"/>
    <property type="evidence" value="ECO:0007669"/>
    <property type="project" value="UniProtKB-KW"/>
</dbReference>
<feature type="domain" description="Phosphofructokinase" evidence="15">
    <location>
        <begin position="6"/>
        <end position="286"/>
    </location>
</feature>
<dbReference type="NCBIfam" id="NF002872">
    <property type="entry name" value="PRK03202.1"/>
    <property type="match status" value="1"/>
</dbReference>
<keyword evidence="9 16" id="KW-0418">Kinase</keyword>
<comment type="similarity">
    <text evidence="13">Belongs to the phosphofructokinase type A (PFKA) family.</text>
</comment>
<dbReference type="RefSeq" id="WP_045978308.1">
    <property type="nucleotide sequence ID" value="NZ_JXXY01000002.1"/>
</dbReference>
<evidence type="ECO:0000256" key="11">
    <source>
        <dbReference type="ARBA" id="ARBA00022842"/>
    </source>
</evidence>
<dbReference type="AlphaFoldDB" id="A0A0F4PWH1"/>
<evidence type="ECO:0000256" key="7">
    <source>
        <dbReference type="ARBA" id="ARBA00022723"/>
    </source>
</evidence>
<keyword evidence="8" id="KW-0547">Nucleotide-binding</keyword>
<keyword evidence="7" id="KW-0479">Metal-binding</keyword>
<name>A0A0F4PWH1_9GAMM</name>
<dbReference type="EC" id="2.7.1.11" evidence="4"/>
<dbReference type="GO" id="GO:0005524">
    <property type="term" value="F:ATP binding"/>
    <property type="evidence" value="ECO:0007669"/>
    <property type="project" value="UniProtKB-KW"/>
</dbReference>
<evidence type="ECO:0000313" key="17">
    <source>
        <dbReference type="Proteomes" id="UP000033664"/>
    </source>
</evidence>
<dbReference type="GO" id="GO:0003872">
    <property type="term" value="F:6-phosphofructokinase activity"/>
    <property type="evidence" value="ECO:0007669"/>
    <property type="project" value="UniProtKB-EC"/>
</dbReference>
<dbReference type="GO" id="GO:0016208">
    <property type="term" value="F:AMP binding"/>
    <property type="evidence" value="ECO:0007669"/>
    <property type="project" value="TreeGrafter"/>
</dbReference>
<dbReference type="PANTHER" id="PTHR13697">
    <property type="entry name" value="PHOSPHOFRUCTOKINASE"/>
    <property type="match status" value="1"/>
</dbReference>
<dbReference type="PIRSF" id="PIRSF000532">
    <property type="entry name" value="ATP_PFK_prok"/>
    <property type="match status" value="1"/>
</dbReference>
<keyword evidence="11" id="KW-0460">Magnesium</keyword>
<evidence type="ECO:0000256" key="5">
    <source>
        <dbReference type="ARBA" id="ARBA00022490"/>
    </source>
</evidence>
<accession>A0A0F4PWH1</accession>
<dbReference type="GO" id="GO:0042802">
    <property type="term" value="F:identical protein binding"/>
    <property type="evidence" value="ECO:0007669"/>
    <property type="project" value="TreeGrafter"/>
</dbReference>
<evidence type="ECO:0000256" key="14">
    <source>
        <dbReference type="ARBA" id="ARBA00048070"/>
    </source>
</evidence>
<dbReference type="InterPro" id="IPR035966">
    <property type="entry name" value="PKF_sf"/>
</dbReference>
<evidence type="ECO:0000256" key="1">
    <source>
        <dbReference type="ARBA" id="ARBA00001946"/>
    </source>
</evidence>
<comment type="subcellular location">
    <subcellularLocation>
        <location evidence="2">Cytoplasm</location>
    </subcellularLocation>
</comment>
<keyword evidence="10" id="KW-0067">ATP-binding</keyword>
<evidence type="ECO:0000313" key="16">
    <source>
        <dbReference type="EMBL" id="KJY99772.1"/>
    </source>
</evidence>
<comment type="catalytic activity">
    <reaction evidence="14">
        <text>beta-D-fructose 6-phosphate + ATP = beta-D-fructose 1,6-bisphosphate + ADP + H(+)</text>
        <dbReference type="Rhea" id="RHEA:16109"/>
        <dbReference type="ChEBI" id="CHEBI:15378"/>
        <dbReference type="ChEBI" id="CHEBI:30616"/>
        <dbReference type="ChEBI" id="CHEBI:32966"/>
        <dbReference type="ChEBI" id="CHEBI:57634"/>
        <dbReference type="ChEBI" id="CHEBI:456216"/>
        <dbReference type="EC" id="2.7.1.11"/>
    </reaction>
</comment>
<dbReference type="UniPathway" id="UPA00109">
    <property type="reaction ID" value="UER00182"/>
</dbReference>
<dbReference type="PRINTS" id="PR00476">
    <property type="entry name" value="PHFRCTKINASE"/>
</dbReference>
<dbReference type="GO" id="GO:0005945">
    <property type="term" value="C:6-phosphofructokinase complex"/>
    <property type="evidence" value="ECO:0007669"/>
    <property type="project" value="TreeGrafter"/>
</dbReference>
<dbReference type="EMBL" id="JXXZ01000007">
    <property type="protein sequence ID" value="KJY99772.1"/>
    <property type="molecule type" value="Genomic_DNA"/>
</dbReference>
<dbReference type="eggNOG" id="COG0205">
    <property type="taxonomic scope" value="Bacteria"/>
</dbReference>
<comment type="cofactor">
    <cofactor evidence="1">
        <name>Mg(2+)</name>
        <dbReference type="ChEBI" id="CHEBI:18420"/>
    </cofactor>
</comment>
<evidence type="ECO:0000256" key="6">
    <source>
        <dbReference type="ARBA" id="ARBA00022679"/>
    </source>
</evidence>
<keyword evidence="12" id="KW-0324">Glycolysis</keyword>
<evidence type="ECO:0000256" key="10">
    <source>
        <dbReference type="ARBA" id="ARBA00022840"/>
    </source>
</evidence>
<dbReference type="GO" id="GO:0030388">
    <property type="term" value="P:fructose 1,6-bisphosphate metabolic process"/>
    <property type="evidence" value="ECO:0007669"/>
    <property type="project" value="TreeGrafter"/>
</dbReference>
<comment type="caution">
    <text evidence="16">The sequence shown here is derived from an EMBL/GenBank/DDBJ whole genome shotgun (WGS) entry which is preliminary data.</text>
</comment>
<organism evidence="16 17">
    <name type="scientific">Pseudoalteromonas ruthenica</name>
    <dbReference type="NCBI Taxonomy" id="151081"/>
    <lineage>
        <taxon>Bacteria</taxon>
        <taxon>Pseudomonadati</taxon>
        <taxon>Pseudomonadota</taxon>
        <taxon>Gammaproteobacteria</taxon>
        <taxon>Alteromonadales</taxon>
        <taxon>Pseudoalteromonadaceae</taxon>
        <taxon>Pseudoalteromonas</taxon>
    </lineage>
</organism>
<dbReference type="PANTHER" id="PTHR13697:SF4">
    <property type="entry name" value="ATP-DEPENDENT 6-PHOSPHOFRUCTOKINASE"/>
    <property type="match status" value="1"/>
</dbReference>
<dbReference type="GO" id="GO:0061621">
    <property type="term" value="P:canonical glycolysis"/>
    <property type="evidence" value="ECO:0007669"/>
    <property type="project" value="TreeGrafter"/>
</dbReference>
<dbReference type="GeneID" id="58228637"/>
<dbReference type="PATRIC" id="fig|151081.8.peg.374"/>
<dbReference type="GO" id="GO:0006002">
    <property type="term" value="P:fructose 6-phosphate metabolic process"/>
    <property type="evidence" value="ECO:0007669"/>
    <property type="project" value="InterPro"/>
</dbReference>
<dbReference type="FunFam" id="3.40.50.460:FF:000002">
    <property type="entry name" value="ATP-dependent 6-phosphofructokinase"/>
    <property type="match status" value="1"/>
</dbReference>
<gene>
    <name evidence="16" type="ORF">TW72_09050</name>
</gene>
<evidence type="ECO:0000256" key="4">
    <source>
        <dbReference type="ARBA" id="ARBA00012055"/>
    </source>
</evidence>
<dbReference type="GO" id="GO:0070095">
    <property type="term" value="F:fructose-6-phosphate binding"/>
    <property type="evidence" value="ECO:0007669"/>
    <property type="project" value="TreeGrafter"/>
</dbReference>